<feature type="domain" description="Retrotransposon gag" evidence="2">
    <location>
        <begin position="79"/>
        <end position="169"/>
    </location>
</feature>
<feature type="region of interest" description="Disordered" evidence="1">
    <location>
        <begin position="204"/>
        <end position="261"/>
    </location>
</feature>
<gene>
    <name evidence="3" type="ORF">BUALT_Bualt09G0046200</name>
</gene>
<name>A0AAV6X002_9LAMI</name>
<reference evidence="3" key="1">
    <citation type="submission" date="2019-10" db="EMBL/GenBank/DDBJ databases">
        <authorList>
            <person name="Zhang R."/>
            <person name="Pan Y."/>
            <person name="Wang J."/>
            <person name="Ma R."/>
            <person name="Yu S."/>
        </authorList>
    </citation>
    <scope>NUCLEOTIDE SEQUENCE</scope>
    <source>
        <strain evidence="3">LA-IB0</strain>
        <tissue evidence="3">Leaf</tissue>
    </source>
</reference>
<evidence type="ECO:0000256" key="1">
    <source>
        <dbReference type="SAM" id="MobiDB-lite"/>
    </source>
</evidence>
<evidence type="ECO:0000259" key="2">
    <source>
        <dbReference type="Pfam" id="PF03732"/>
    </source>
</evidence>
<accession>A0AAV6X002</accession>
<feature type="compositionally biased region" description="Low complexity" evidence="1">
    <location>
        <begin position="217"/>
        <end position="237"/>
    </location>
</feature>
<feature type="compositionally biased region" description="Polar residues" evidence="1">
    <location>
        <begin position="243"/>
        <end position="260"/>
    </location>
</feature>
<evidence type="ECO:0000313" key="3">
    <source>
        <dbReference type="EMBL" id="KAG8376274.1"/>
    </source>
</evidence>
<dbReference type="Pfam" id="PF03732">
    <property type="entry name" value="Retrotrans_gag"/>
    <property type="match status" value="1"/>
</dbReference>
<sequence>MAKGLHSLDNRKELDAIREQITANALKSDKMFENIQNLIAAMATNPNPLGSAATMDNEGHSPAGRGVVDETPLDTRVCLAAVYLEGKALQWHQIFMRNWIDKRMPIWGEYVTVLHDRFGSLLFEDPMSELMNLRQTRSVREYLDKFDERLNNVNLTESYVVSCFLGSLKGEIEVQVRMFKPKNLQEAVCLAKLKEQALILAHKRNHTNTKPQPFQKSPPLLSTPSSYTSPMPSTQYPNHLPKPNSTTTSTNKPGRRITSQEIDEKRAKGLCFLCDEKYTKDHNCPKRKQLFLMEFSEDQGDSSDNEQEEQQCWGHIEEHIDTQNPTSYHISMNAMNGIHDFRTMRVHGSTKDLNHAATIPTPPGDPHHLEFSTPPLHLELLDDLVAQEVDT</sequence>
<comment type="caution">
    <text evidence="3">The sequence shown here is derived from an EMBL/GenBank/DDBJ whole genome shotgun (WGS) entry which is preliminary data.</text>
</comment>
<keyword evidence="4" id="KW-1185">Reference proteome</keyword>
<dbReference type="AlphaFoldDB" id="A0AAV6X002"/>
<dbReference type="InterPro" id="IPR005162">
    <property type="entry name" value="Retrotrans_gag_dom"/>
</dbReference>
<organism evidence="3 4">
    <name type="scientific">Buddleja alternifolia</name>
    <dbReference type="NCBI Taxonomy" id="168488"/>
    <lineage>
        <taxon>Eukaryota</taxon>
        <taxon>Viridiplantae</taxon>
        <taxon>Streptophyta</taxon>
        <taxon>Embryophyta</taxon>
        <taxon>Tracheophyta</taxon>
        <taxon>Spermatophyta</taxon>
        <taxon>Magnoliopsida</taxon>
        <taxon>eudicotyledons</taxon>
        <taxon>Gunneridae</taxon>
        <taxon>Pentapetalae</taxon>
        <taxon>asterids</taxon>
        <taxon>lamiids</taxon>
        <taxon>Lamiales</taxon>
        <taxon>Scrophulariaceae</taxon>
        <taxon>Buddlejeae</taxon>
        <taxon>Buddleja</taxon>
    </lineage>
</organism>
<proteinExistence type="predicted"/>
<protein>
    <recommendedName>
        <fullName evidence="2">Retrotransposon gag domain-containing protein</fullName>
    </recommendedName>
</protein>
<dbReference type="Proteomes" id="UP000826271">
    <property type="component" value="Unassembled WGS sequence"/>
</dbReference>
<dbReference type="EMBL" id="WHWC01000009">
    <property type="protein sequence ID" value="KAG8376274.1"/>
    <property type="molecule type" value="Genomic_DNA"/>
</dbReference>
<evidence type="ECO:0000313" key="4">
    <source>
        <dbReference type="Proteomes" id="UP000826271"/>
    </source>
</evidence>